<evidence type="ECO:0000256" key="1">
    <source>
        <dbReference type="ARBA" id="ARBA00004141"/>
    </source>
</evidence>
<evidence type="ECO:0000259" key="6">
    <source>
        <dbReference type="PROSITE" id="PS50850"/>
    </source>
</evidence>
<feature type="transmembrane region" description="Helical" evidence="5">
    <location>
        <begin position="52"/>
        <end position="70"/>
    </location>
</feature>
<feature type="domain" description="Major facilitator superfamily (MFS) profile" evidence="6">
    <location>
        <begin position="1"/>
        <end position="310"/>
    </location>
</feature>
<dbReference type="SUPFAM" id="SSF103473">
    <property type="entry name" value="MFS general substrate transporter"/>
    <property type="match status" value="1"/>
</dbReference>
<keyword evidence="8" id="KW-1185">Reference proteome</keyword>
<dbReference type="Pfam" id="PF00083">
    <property type="entry name" value="Sugar_tr"/>
    <property type="match status" value="1"/>
</dbReference>
<comment type="subcellular location">
    <subcellularLocation>
        <location evidence="1">Membrane</location>
        <topology evidence="1">Multi-pass membrane protein</topology>
    </subcellularLocation>
</comment>
<evidence type="ECO:0000256" key="5">
    <source>
        <dbReference type="SAM" id="Phobius"/>
    </source>
</evidence>
<feature type="transmembrane region" description="Helical" evidence="5">
    <location>
        <begin position="166"/>
        <end position="187"/>
    </location>
</feature>
<dbReference type="GO" id="GO:0016020">
    <property type="term" value="C:membrane"/>
    <property type="evidence" value="ECO:0007669"/>
    <property type="project" value="UniProtKB-SubCell"/>
</dbReference>
<dbReference type="EMBL" id="MU825398">
    <property type="protein sequence ID" value="KAJ7393351.1"/>
    <property type="molecule type" value="Genomic_DNA"/>
</dbReference>
<dbReference type="InterPro" id="IPR036259">
    <property type="entry name" value="MFS_trans_sf"/>
</dbReference>
<comment type="caution">
    <text evidence="7">The sequence shown here is derived from an EMBL/GenBank/DDBJ whole genome shotgun (WGS) entry which is preliminary data.</text>
</comment>
<organism evidence="7 8">
    <name type="scientific">Desmophyllum pertusum</name>
    <dbReference type="NCBI Taxonomy" id="174260"/>
    <lineage>
        <taxon>Eukaryota</taxon>
        <taxon>Metazoa</taxon>
        <taxon>Cnidaria</taxon>
        <taxon>Anthozoa</taxon>
        <taxon>Hexacorallia</taxon>
        <taxon>Scleractinia</taxon>
        <taxon>Caryophylliina</taxon>
        <taxon>Caryophylliidae</taxon>
        <taxon>Desmophyllum</taxon>
    </lineage>
</organism>
<feature type="transmembrane region" description="Helical" evidence="5">
    <location>
        <begin position="285"/>
        <end position="305"/>
    </location>
</feature>
<evidence type="ECO:0000313" key="7">
    <source>
        <dbReference type="EMBL" id="KAJ7393351.1"/>
    </source>
</evidence>
<keyword evidence="4 5" id="KW-0472">Membrane</keyword>
<dbReference type="AlphaFoldDB" id="A0A9X0A4K4"/>
<evidence type="ECO:0000256" key="2">
    <source>
        <dbReference type="ARBA" id="ARBA00022692"/>
    </source>
</evidence>
<dbReference type="GO" id="GO:0022857">
    <property type="term" value="F:transmembrane transporter activity"/>
    <property type="evidence" value="ECO:0007669"/>
    <property type="project" value="InterPro"/>
</dbReference>
<keyword evidence="3 5" id="KW-1133">Transmembrane helix</keyword>
<reference evidence="7" key="1">
    <citation type="submission" date="2023-01" db="EMBL/GenBank/DDBJ databases">
        <title>Genome assembly of the deep-sea coral Lophelia pertusa.</title>
        <authorList>
            <person name="Herrera S."/>
            <person name="Cordes E."/>
        </authorList>
    </citation>
    <scope>NUCLEOTIDE SEQUENCE</scope>
    <source>
        <strain evidence="7">USNM1676648</strain>
        <tissue evidence="7">Polyp</tissue>
    </source>
</reference>
<evidence type="ECO:0000256" key="4">
    <source>
        <dbReference type="ARBA" id="ARBA00023136"/>
    </source>
</evidence>
<sequence>MYDSRLSAYDRNGLLITPQWRRWSNCVSKVAYGVGIATQALTAYFIRDWKTFNLVITLLNLPFVAYYWLIPESPRWLSARGRVKEAEVILRQMARRNGCEYPEGAIERMQAEGREEERTKTYHLWHLFGNRYLIRITLIEAWSWCVTSMVYYGLSFHSGNLAGDFYLNFAVFGLVEIPASLLATYLVERVNRRLPLIAYHIVGGIALICVFFLQVSGKQDDYSTLLVALALIGKFTISASNYQMYIHTAELYPTVIRTIGVGFSSMCARVGGMAAPYIVDSAPLFVPPIVFGATSLSAGLISVMLPETRGKPLSDFVGKDNTSKPEKELVHVKDQEEVTGYISSV</sequence>
<dbReference type="InterPro" id="IPR020846">
    <property type="entry name" value="MFS_dom"/>
</dbReference>
<evidence type="ECO:0000313" key="8">
    <source>
        <dbReference type="Proteomes" id="UP001163046"/>
    </source>
</evidence>
<name>A0A9X0A4K4_9CNID</name>
<dbReference type="PANTHER" id="PTHR24064">
    <property type="entry name" value="SOLUTE CARRIER FAMILY 22 MEMBER"/>
    <property type="match status" value="1"/>
</dbReference>
<dbReference type="Proteomes" id="UP001163046">
    <property type="component" value="Unassembled WGS sequence"/>
</dbReference>
<proteinExistence type="predicted"/>
<dbReference type="InterPro" id="IPR005828">
    <property type="entry name" value="MFS_sugar_transport-like"/>
</dbReference>
<evidence type="ECO:0000256" key="3">
    <source>
        <dbReference type="ARBA" id="ARBA00022989"/>
    </source>
</evidence>
<keyword evidence="2 5" id="KW-0812">Transmembrane</keyword>
<dbReference type="OrthoDB" id="3936150at2759"/>
<gene>
    <name evidence="7" type="ORF">OS493_006322</name>
</gene>
<accession>A0A9X0A4K4</accession>
<dbReference type="PROSITE" id="PS50850">
    <property type="entry name" value="MFS"/>
    <property type="match status" value="1"/>
</dbReference>
<feature type="transmembrane region" description="Helical" evidence="5">
    <location>
        <begin position="194"/>
        <end position="216"/>
    </location>
</feature>
<feature type="transmembrane region" description="Helical" evidence="5">
    <location>
        <begin position="132"/>
        <end position="154"/>
    </location>
</feature>
<dbReference type="Gene3D" id="1.20.1250.20">
    <property type="entry name" value="MFS general substrate transporter like domains"/>
    <property type="match status" value="1"/>
</dbReference>
<protein>
    <recommendedName>
        <fullName evidence="6">Major facilitator superfamily (MFS) profile domain-containing protein</fullName>
    </recommendedName>
</protein>